<accession>I4ABU8</accession>
<dbReference type="SUPFAM" id="SSF49373">
    <property type="entry name" value="Invasin/intimin cell-adhesion fragments"/>
    <property type="match status" value="2"/>
</dbReference>
<feature type="domain" description="BIG2" evidence="1">
    <location>
        <begin position="81"/>
        <end position="158"/>
    </location>
</feature>
<feature type="domain" description="BIG2" evidence="1">
    <location>
        <begin position="163"/>
        <end position="241"/>
    </location>
</feature>
<evidence type="ECO:0000259" key="1">
    <source>
        <dbReference type="SMART" id="SM00635"/>
    </source>
</evidence>
<dbReference type="HOGENOM" id="CLU_929766_0_0_9"/>
<proteinExistence type="predicted"/>
<dbReference type="AlphaFoldDB" id="I4ABU8"/>
<dbReference type="Pfam" id="PF02368">
    <property type="entry name" value="Big_2"/>
    <property type="match status" value="2"/>
</dbReference>
<dbReference type="OrthoDB" id="1757415at2"/>
<reference evidence="3" key="1">
    <citation type="submission" date="2012-06" db="EMBL/GenBank/DDBJ databases">
        <title>Complete sequence of Desulfitobacterium dehalogenans ATCC 51507.</title>
        <authorList>
            <person name="Lucas S."/>
            <person name="Han J."/>
            <person name="Lapidus A."/>
            <person name="Cheng J.-F."/>
            <person name="Goodwin L."/>
            <person name="Pitluck S."/>
            <person name="Peters L."/>
            <person name="Ovchinnikova G."/>
            <person name="Teshima H."/>
            <person name="Detter J.C."/>
            <person name="Han C."/>
            <person name="Tapia R."/>
            <person name="Land M."/>
            <person name="Hauser L."/>
            <person name="Kyrpides N."/>
            <person name="Ivanova N."/>
            <person name="Pagani I."/>
            <person name="Kruse T."/>
            <person name="de Vos W.M."/>
            <person name="Smidt H."/>
            <person name="Woyke T."/>
        </authorList>
    </citation>
    <scope>NUCLEOTIDE SEQUENCE [LARGE SCALE GENOMIC DNA]</scope>
    <source>
        <strain evidence="3">ATCC 51507 / DSM 9161 / JW/IU-DC1</strain>
    </source>
</reference>
<dbReference type="NCBIfam" id="NF033223">
    <property type="entry name" value="YHYH_alt"/>
    <property type="match status" value="1"/>
</dbReference>
<dbReference type="Proteomes" id="UP000006053">
    <property type="component" value="Chromosome"/>
</dbReference>
<organism evidence="2 3">
    <name type="scientific">Desulfitobacterium dehalogenans (strain ATCC 51507 / DSM 9161 / JW/IU-DC1)</name>
    <dbReference type="NCBI Taxonomy" id="756499"/>
    <lineage>
        <taxon>Bacteria</taxon>
        <taxon>Bacillati</taxon>
        <taxon>Bacillota</taxon>
        <taxon>Clostridia</taxon>
        <taxon>Eubacteriales</taxon>
        <taxon>Desulfitobacteriaceae</taxon>
        <taxon>Desulfitobacterium</taxon>
    </lineage>
</organism>
<dbReference type="InterPro" id="IPR047773">
    <property type="entry name" value="YHYH_dom_bact"/>
</dbReference>
<dbReference type="SMART" id="SM00635">
    <property type="entry name" value="BID_2"/>
    <property type="match status" value="2"/>
</dbReference>
<dbReference type="RefSeq" id="WP_014794913.1">
    <property type="nucleotide sequence ID" value="NC_018017.1"/>
</dbReference>
<keyword evidence="3" id="KW-1185">Reference proteome</keyword>
<dbReference type="EMBL" id="CP003348">
    <property type="protein sequence ID" value="AFM01433.1"/>
    <property type="molecule type" value="Genomic_DNA"/>
</dbReference>
<dbReference type="InterPro" id="IPR008964">
    <property type="entry name" value="Invasin/intimin_cell_adhesion"/>
</dbReference>
<dbReference type="InterPro" id="IPR003343">
    <property type="entry name" value="Big_2"/>
</dbReference>
<evidence type="ECO:0000313" key="2">
    <source>
        <dbReference type="EMBL" id="AFM01433.1"/>
    </source>
</evidence>
<sequence precursor="true">MRDIRKTRVMLGLLVTVLISNCFISLTPEKAIAHSGRTDSSGGHRDNKNASGLGSYHYHHGYSAHLHPNGICPYEAPAEIPVSSVSITSNKDTLNIGESIELKAETNPANATNKSVSWTSSDTNVVTVNSSGVITAVGAGTAVISVQANNGMKDNTSISVIKPVEEISIEEKEFSLLVGESKVLTASIAPRDATETSISWSSTDPSIVEVSNTGEVSAKSVGIATITAETLNGVTDSIEIEVSKLEEAIPASSSPVTKTDLAKTEEKTASDNNGFESIVGIGILGAVAIAVRKVRSGRK</sequence>
<reference evidence="2 3" key="2">
    <citation type="journal article" date="2015" name="J. Bacteriol.">
        <title>Genomic, proteomic, and biochemical analysis of the organohalide respiratory pathway in Desulfitobacterium dehalogenans.</title>
        <authorList>
            <person name="Kruse T."/>
            <person name="van de Pas B.A."/>
            <person name="Atteia A."/>
            <person name="Krab K."/>
            <person name="Hagen W.R."/>
            <person name="Goodwin L."/>
            <person name="Chain P."/>
            <person name="Boeren S."/>
            <person name="Maphosa F."/>
            <person name="Schraa G."/>
            <person name="de Vos W.M."/>
            <person name="van der Oost J."/>
            <person name="Smidt H."/>
            <person name="Stams A.J."/>
        </authorList>
    </citation>
    <scope>NUCLEOTIDE SEQUENCE [LARGE SCALE GENOMIC DNA]</scope>
    <source>
        <strain evidence="3">ATCC 51507 / DSM 9161 / JW/IU-DC1</strain>
    </source>
</reference>
<dbReference type="eggNOG" id="COG5492">
    <property type="taxonomic scope" value="Bacteria"/>
</dbReference>
<dbReference type="Gene3D" id="2.60.40.1080">
    <property type="match status" value="2"/>
</dbReference>
<evidence type="ECO:0000313" key="3">
    <source>
        <dbReference type="Proteomes" id="UP000006053"/>
    </source>
</evidence>
<protein>
    <submittedName>
        <fullName evidence="2">Ig-like domain-containing surface protein</fullName>
    </submittedName>
</protein>
<dbReference type="KEGG" id="ddh:Desde_3141"/>
<name>I4ABU8_DESDJ</name>
<gene>
    <name evidence="2" type="ordered locus">Desde_3141</name>
</gene>